<evidence type="ECO:0000313" key="1">
    <source>
        <dbReference type="EMBL" id="SEL85727.1"/>
    </source>
</evidence>
<proteinExistence type="predicted"/>
<dbReference type="EMBL" id="FOBF01000007">
    <property type="protein sequence ID" value="SEL85727.1"/>
    <property type="molecule type" value="Genomic_DNA"/>
</dbReference>
<reference evidence="1 2" key="1">
    <citation type="submission" date="2016-10" db="EMBL/GenBank/DDBJ databases">
        <authorList>
            <person name="de Groot N.N."/>
        </authorList>
    </citation>
    <scope>NUCLEOTIDE SEQUENCE [LARGE SCALE GENOMIC DNA]</scope>
    <source>
        <strain evidence="1 2">DSM 43357</strain>
    </source>
</reference>
<protein>
    <submittedName>
        <fullName evidence="1">Uncharacterized protein</fullName>
    </submittedName>
</protein>
<name>A0A1H7TPF3_9ACTN</name>
<dbReference type="STRING" id="46177.SAMN05660976_03560"/>
<gene>
    <name evidence="1" type="ORF">SAMN05660976_03560</name>
</gene>
<dbReference type="Proteomes" id="UP000198953">
    <property type="component" value="Unassembled WGS sequence"/>
</dbReference>
<keyword evidence="2" id="KW-1185">Reference proteome</keyword>
<accession>A0A1H7TPF3</accession>
<organism evidence="1 2">
    <name type="scientific">Nonomuraea pusilla</name>
    <dbReference type="NCBI Taxonomy" id="46177"/>
    <lineage>
        <taxon>Bacteria</taxon>
        <taxon>Bacillati</taxon>
        <taxon>Actinomycetota</taxon>
        <taxon>Actinomycetes</taxon>
        <taxon>Streptosporangiales</taxon>
        <taxon>Streptosporangiaceae</taxon>
        <taxon>Nonomuraea</taxon>
    </lineage>
</organism>
<evidence type="ECO:0000313" key="2">
    <source>
        <dbReference type="Proteomes" id="UP000198953"/>
    </source>
</evidence>
<sequence length="152" mass="16993">MRGRAGRAAQRPDARREWRLAVYEWTPPARAVQPEPVKAMPARLGRWRLAGSATGLWPGDRRFTLTVTSGKTLAVEQICTGDLAGRLRVTYRVDGRPGKVVCGVWRTRPFPMAMTEFHGLREGERVTVTGTVDLIGQAPNRPVRWRVGVYGK</sequence>
<dbReference type="AlphaFoldDB" id="A0A1H7TPF3"/>